<comment type="caution">
    <text evidence="6">The sequence shown here is derived from an EMBL/GenBank/DDBJ whole genome shotgun (WGS) entry which is preliminary data.</text>
</comment>
<gene>
    <name evidence="6" type="ORF">CYY_005261</name>
</gene>
<evidence type="ECO:0000256" key="3">
    <source>
        <dbReference type="PROSITE-ProRule" id="PRU00221"/>
    </source>
</evidence>
<feature type="domain" description="Pre-mRNA processing factor 4 (PRP4)-like" evidence="5">
    <location>
        <begin position="77"/>
        <end position="130"/>
    </location>
</feature>
<dbReference type="PANTHER" id="PTHR19846:SF0">
    <property type="entry name" value="PRE-MRNA PROCESSING FACTOR 4"/>
    <property type="match status" value="1"/>
</dbReference>
<dbReference type="EMBL" id="AJWJ01000205">
    <property type="protein sequence ID" value="KAF2073413.1"/>
    <property type="molecule type" value="Genomic_DNA"/>
</dbReference>
<name>A0A8J4PS15_9MYCE</name>
<evidence type="ECO:0000313" key="6">
    <source>
        <dbReference type="EMBL" id="KAF2073413.1"/>
    </source>
</evidence>
<dbReference type="GO" id="GO:0000398">
    <property type="term" value="P:mRNA splicing, via spliceosome"/>
    <property type="evidence" value="ECO:0007669"/>
    <property type="project" value="TreeGrafter"/>
</dbReference>
<dbReference type="OrthoDB" id="540662at2759"/>
<feature type="repeat" description="WD" evidence="3">
    <location>
        <begin position="313"/>
        <end position="362"/>
    </location>
</feature>
<evidence type="ECO:0000259" key="5">
    <source>
        <dbReference type="SMART" id="SM00500"/>
    </source>
</evidence>
<dbReference type="SMART" id="SM00500">
    <property type="entry name" value="SFM"/>
    <property type="match status" value="1"/>
</dbReference>
<dbReference type="PROSITE" id="PS00678">
    <property type="entry name" value="WD_REPEATS_1"/>
    <property type="match status" value="4"/>
</dbReference>
<dbReference type="FunFam" id="2.130.10.10:FF:000411">
    <property type="entry name" value="U4/U6 small nuclear ribonucleoprotein Prp4"/>
    <property type="match status" value="1"/>
</dbReference>
<dbReference type="PROSITE" id="PS50294">
    <property type="entry name" value="WD_REPEATS_REGION"/>
    <property type="match status" value="5"/>
</dbReference>
<evidence type="ECO:0000256" key="4">
    <source>
        <dbReference type="SAM" id="MobiDB-lite"/>
    </source>
</evidence>
<evidence type="ECO:0000313" key="7">
    <source>
        <dbReference type="Proteomes" id="UP000695562"/>
    </source>
</evidence>
<dbReference type="Proteomes" id="UP000695562">
    <property type="component" value="Unassembled WGS sequence"/>
</dbReference>
<dbReference type="GO" id="GO:0017070">
    <property type="term" value="F:U6 snRNA binding"/>
    <property type="evidence" value="ECO:0007669"/>
    <property type="project" value="TreeGrafter"/>
</dbReference>
<proteinExistence type="predicted"/>
<feature type="repeat" description="WD" evidence="3">
    <location>
        <begin position="447"/>
        <end position="488"/>
    </location>
</feature>
<accession>A0A8J4PS15</accession>
<keyword evidence="1 3" id="KW-0853">WD repeat</keyword>
<dbReference type="SUPFAM" id="SSF50978">
    <property type="entry name" value="WD40 repeat-like"/>
    <property type="match status" value="1"/>
</dbReference>
<dbReference type="SUPFAM" id="SSF158230">
    <property type="entry name" value="PRP4-like"/>
    <property type="match status" value="1"/>
</dbReference>
<dbReference type="CDD" id="cd00200">
    <property type="entry name" value="WD40"/>
    <property type="match status" value="1"/>
</dbReference>
<dbReference type="GO" id="GO:0030621">
    <property type="term" value="F:U4 snRNA binding"/>
    <property type="evidence" value="ECO:0007669"/>
    <property type="project" value="TreeGrafter"/>
</dbReference>
<dbReference type="Pfam" id="PF00400">
    <property type="entry name" value="WD40"/>
    <property type="match status" value="7"/>
</dbReference>
<dbReference type="InterPro" id="IPR036285">
    <property type="entry name" value="PRP4-like_sf"/>
</dbReference>
<reference evidence="6" key="1">
    <citation type="submission" date="2020-01" db="EMBL/GenBank/DDBJ databases">
        <title>Development of genomics and gene disruption for Polysphondylium violaceum indicates a role for the polyketide synthase stlB in stalk morphogenesis.</title>
        <authorList>
            <person name="Narita B."/>
            <person name="Kawabe Y."/>
            <person name="Kin K."/>
            <person name="Saito T."/>
            <person name="Gibbs R."/>
            <person name="Kuspa A."/>
            <person name="Muzny D."/>
            <person name="Queller D."/>
            <person name="Richards S."/>
            <person name="Strassman J."/>
            <person name="Sucgang R."/>
            <person name="Worley K."/>
            <person name="Schaap P."/>
        </authorList>
    </citation>
    <scope>NUCLEOTIDE SEQUENCE</scope>
    <source>
        <strain evidence="6">QSvi11</strain>
    </source>
</reference>
<feature type="repeat" description="WD" evidence="3">
    <location>
        <begin position="532"/>
        <end position="566"/>
    </location>
</feature>
<feature type="region of interest" description="Disordered" evidence="4">
    <location>
        <begin position="200"/>
        <end position="232"/>
    </location>
</feature>
<evidence type="ECO:0000256" key="1">
    <source>
        <dbReference type="ARBA" id="ARBA00022574"/>
    </source>
</evidence>
<dbReference type="InterPro" id="IPR036322">
    <property type="entry name" value="WD40_repeat_dom_sf"/>
</dbReference>
<keyword evidence="2" id="KW-0677">Repeat</keyword>
<dbReference type="PROSITE" id="PS50082">
    <property type="entry name" value="WD_REPEATS_2"/>
    <property type="match status" value="5"/>
</dbReference>
<dbReference type="InterPro" id="IPR001680">
    <property type="entry name" value="WD40_rpt"/>
</dbReference>
<dbReference type="InterPro" id="IPR014906">
    <property type="entry name" value="PRP4-like"/>
</dbReference>
<dbReference type="InterPro" id="IPR019775">
    <property type="entry name" value="WD40_repeat_CS"/>
</dbReference>
<feature type="region of interest" description="Disordered" evidence="4">
    <location>
        <begin position="1"/>
        <end position="41"/>
    </location>
</feature>
<dbReference type="InterPro" id="IPR015943">
    <property type="entry name" value="WD40/YVTN_repeat-like_dom_sf"/>
</dbReference>
<dbReference type="Pfam" id="PF08799">
    <property type="entry name" value="PRP4"/>
    <property type="match status" value="1"/>
</dbReference>
<protein>
    <recommendedName>
        <fullName evidence="5">Pre-mRNA processing factor 4 (PRP4)-like domain-containing protein</fullName>
    </recommendedName>
</protein>
<sequence>MNSNKIFYGQVKREDVNNNNSQKQQQHNDEQEDVEQQPQHEEFLPFSKHAKRSQSKFQEKLDDHENKKKSKLVIVPTNDNLVKLKLRELGEPIILFGEKYEDRRSRLRTLMIERNIYDGTPLAEKKRLEELEKQAYVHLNQEAFLTEGTEQLKQARIKISLYSLARANERLDSMKKIREKEVEINQININIKEEEKKQLLLKQQQQQQQQHQDESTDGTGNGSNGNGTASTDIKMIGEGGYNIQDKLVKTDFEKEYDGCVDKLKNYYPYFSQIADERPIAMSVFSPSAKYIASASWSGISKLWNENGEHMVTYTGHSQRVSSVAFHPQSGVTASMSSVNMATSSADSTIKLWNLESNLPIGSLDGHLDVVNRVAFHPSGQYLLSTSTDKSWRLWDLETNTTLLDQEGHAESVMGLAIQCDGSLVATGGLDSLVRIWDLRSGRPIHYFKGHNKQVISIDWSPNGYQLASASEDNTVMVWDMRKKENIFQILAHSSIVSCVKYSKTNVGFLTSCSFDAKIKTWSPIDWKPISTLEGHSSKVTSIDISTDNRIISSSFDKTWKLWAHDR</sequence>
<dbReference type="PRINTS" id="PR00320">
    <property type="entry name" value="GPROTEINBRPT"/>
</dbReference>
<evidence type="ECO:0000256" key="2">
    <source>
        <dbReference type="ARBA" id="ARBA00022737"/>
    </source>
</evidence>
<dbReference type="Gene3D" id="4.10.280.110">
    <property type="entry name" value="Pre-mRNA processing factor 4 domain"/>
    <property type="match status" value="1"/>
</dbReference>
<dbReference type="GO" id="GO:0046540">
    <property type="term" value="C:U4/U6 x U5 tri-snRNP complex"/>
    <property type="evidence" value="ECO:0007669"/>
    <property type="project" value="TreeGrafter"/>
</dbReference>
<dbReference type="SMART" id="SM00320">
    <property type="entry name" value="WD40"/>
    <property type="match status" value="7"/>
</dbReference>
<dbReference type="PANTHER" id="PTHR19846">
    <property type="entry name" value="WD40 REPEAT PROTEIN"/>
    <property type="match status" value="1"/>
</dbReference>
<dbReference type="AlphaFoldDB" id="A0A8J4PS15"/>
<organism evidence="6 7">
    <name type="scientific">Polysphondylium violaceum</name>
    <dbReference type="NCBI Taxonomy" id="133409"/>
    <lineage>
        <taxon>Eukaryota</taxon>
        <taxon>Amoebozoa</taxon>
        <taxon>Evosea</taxon>
        <taxon>Eumycetozoa</taxon>
        <taxon>Dictyostelia</taxon>
        <taxon>Dictyosteliales</taxon>
        <taxon>Dictyosteliaceae</taxon>
        <taxon>Polysphondylium</taxon>
    </lineage>
</organism>
<feature type="repeat" description="WD" evidence="3">
    <location>
        <begin position="363"/>
        <end position="404"/>
    </location>
</feature>
<keyword evidence="7" id="KW-1185">Reference proteome</keyword>
<dbReference type="Gene3D" id="2.130.10.10">
    <property type="entry name" value="YVTN repeat-like/Quinoprotein amine dehydrogenase"/>
    <property type="match status" value="2"/>
</dbReference>
<feature type="repeat" description="WD" evidence="3">
    <location>
        <begin position="405"/>
        <end position="446"/>
    </location>
</feature>
<feature type="compositionally biased region" description="Low complexity" evidence="4">
    <location>
        <begin position="200"/>
        <end position="210"/>
    </location>
</feature>
<dbReference type="InterPro" id="IPR020472">
    <property type="entry name" value="WD40_PAC1"/>
</dbReference>